<evidence type="ECO:0000256" key="6">
    <source>
        <dbReference type="ARBA" id="ARBA00022840"/>
    </source>
</evidence>
<evidence type="ECO:0000256" key="2">
    <source>
        <dbReference type="ARBA" id="ARBA00022679"/>
    </source>
</evidence>
<dbReference type="Gene3D" id="3.30.1330.10">
    <property type="entry name" value="PurM-like, N-terminal domain"/>
    <property type="match status" value="1"/>
</dbReference>
<keyword evidence="8 9" id="KW-0711">Selenium</keyword>
<dbReference type="CDD" id="cd02195">
    <property type="entry name" value="SelD"/>
    <property type="match status" value="1"/>
</dbReference>
<evidence type="ECO:0000259" key="10">
    <source>
        <dbReference type="Pfam" id="PF00586"/>
    </source>
</evidence>
<comment type="cofactor">
    <cofactor evidence="9">
        <name>Mg(2+)</name>
        <dbReference type="ChEBI" id="CHEBI:18420"/>
    </cofactor>
    <text evidence="9">Binds 1 Mg(2+) ion per monomer.</text>
</comment>
<protein>
    <recommendedName>
        <fullName evidence="9">Selenide, water dikinase</fullName>
        <ecNumber evidence="9">2.7.9.3</ecNumber>
    </recommendedName>
    <alternativeName>
        <fullName evidence="9">Selenium donor protein</fullName>
    </alternativeName>
    <alternativeName>
        <fullName evidence="9">Selenophosphate synthase</fullName>
    </alternativeName>
</protein>
<sequence length="321" mass="34085">MRHLPEGTKNENLLVGLDTSDDGGVFKLTDDLAIVQSIDYFTPICDDPYMFGQIAAANALSDIYAMGGKPVTALNIVGYPIKKMPPETLAEILRGGADKIQESGAVLAGGHSIDDQEPKYGLSVTGTVHPDAIFKNVGAKTGDKLVLTKPLGAGIITTAIKFGKASEQEQKDVMTAMATLNKTAAETLADFHPHAVTDVTGFGLTGHGFEMASGSNVTLHISYKDVPVINGTLSHARNKVIPGGGRENRDYLLEHVEHAPHIELADQLILSDSITSGGLLVSLPADEADAYVEAYNRAQDTFKAAVIGHVTDFEGHAIKIR</sequence>
<feature type="binding site" evidence="9">
    <location>
        <position position="22"/>
    </location>
    <ligand>
        <name>Mg(2+)</name>
        <dbReference type="ChEBI" id="CHEBI:18420"/>
    </ligand>
</feature>
<dbReference type="GO" id="GO:0005524">
    <property type="term" value="F:ATP binding"/>
    <property type="evidence" value="ECO:0007669"/>
    <property type="project" value="UniProtKB-UniRule"/>
</dbReference>
<dbReference type="GO" id="GO:0000287">
    <property type="term" value="F:magnesium ion binding"/>
    <property type="evidence" value="ECO:0007669"/>
    <property type="project" value="UniProtKB-UniRule"/>
</dbReference>
<comment type="function">
    <text evidence="9">Synthesizes selenophosphate from selenide and ATP.</text>
</comment>
<name>D6XWP4_BACIE</name>
<comment type="catalytic activity">
    <reaction evidence="9">
        <text>hydrogenselenide + ATP + H2O = selenophosphate + AMP + phosphate + 2 H(+)</text>
        <dbReference type="Rhea" id="RHEA:18737"/>
        <dbReference type="ChEBI" id="CHEBI:15377"/>
        <dbReference type="ChEBI" id="CHEBI:15378"/>
        <dbReference type="ChEBI" id="CHEBI:16144"/>
        <dbReference type="ChEBI" id="CHEBI:29317"/>
        <dbReference type="ChEBI" id="CHEBI:30616"/>
        <dbReference type="ChEBI" id="CHEBI:43474"/>
        <dbReference type="ChEBI" id="CHEBI:456215"/>
        <dbReference type="EC" id="2.7.9.3"/>
    </reaction>
</comment>
<gene>
    <name evidence="9" type="primary">selD</name>
    <name evidence="12" type="ordered locus">Bsel_0346</name>
</gene>
<comment type="caution">
    <text evidence="9">Lacks conserved residue(s) required for the propagation of feature annotation.</text>
</comment>
<dbReference type="SUPFAM" id="SSF56042">
    <property type="entry name" value="PurM C-terminal domain-like"/>
    <property type="match status" value="1"/>
</dbReference>
<dbReference type="PANTHER" id="PTHR10256">
    <property type="entry name" value="SELENIDE, WATER DIKINASE"/>
    <property type="match status" value="1"/>
</dbReference>
<feature type="domain" description="PurM-like C-terminal" evidence="11">
    <location>
        <begin position="140"/>
        <end position="316"/>
    </location>
</feature>
<proteinExistence type="inferred from homology"/>
<dbReference type="InterPro" id="IPR036921">
    <property type="entry name" value="PurM-like_N_sf"/>
</dbReference>
<evidence type="ECO:0000256" key="1">
    <source>
        <dbReference type="ARBA" id="ARBA00008026"/>
    </source>
</evidence>
<keyword evidence="13" id="KW-1185">Reference proteome</keyword>
<dbReference type="InterPro" id="IPR036676">
    <property type="entry name" value="PurM-like_C_sf"/>
</dbReference>
<dbReference type="SUPFAM" id="SSF55326">
    <property type="entry name" value="PurM N-terminal domain-like"/>
    <property type="match status" value="1"/>
</dbReference>
<evidence type="ECO:0000256" key="3">
    <source>
        <dbReference type="ARBA" id="ARBA00022723"/>
    </source>
</evidence>
<dbReference type="HAMAP" id="MF_00625">
    <property type="entry name" value="SelD"/>
    <property type="match status" value="1"/>
</dbReference>
<dbReference type="PANTHER" id="PTHR10256:SF0">
    <property type="entry name" value="INACTIVE SELENIDE, WATER DIKINASE-LIKE PROTEIN-RELATED"/>
    <property type="match status" value="1"/>
</dbReference>
<dbReference type="InterPro" id="IPR023061">
    <property type="entry name" value="SelD_I"/>
</dbReference>
<dbReference type="Pfam" id="PF00586">
    <property type="entry name" value="AIRS"/>
    <property type="match status" value="1"/>
</dbReference>
<organism evidence="12 13">
    <name type="scientific">Bacillus selenitireducens (strain ATCC 700615 / DSM 15326 / MLS10)</name>
    <dbReference type="NCBI Taxonomy" id="439292"/>
    <lineage>
        <taxon>Bacteria</taxon>
        <taxon>Bacillati</taxon>
        <taxon>Bacillota</taxon>
        <taxon>Bacilli</taxon>
        <taxon>Bacillales</taxon>
        <taxon>Bacillaceae</taxon>
        <taxon>Salisediminibacterium</taxon>
    </lineage>
</organism>
<dbReference type="InterPro" id="IPR010918">
    <property type="entry name" value="PurM-like_C_dom"/>
</dbReference>
<keyword evidence="5 9" id="KW-0418">Kinase</keyword>
<dbReference type="AlphaFoldDB" id="D6XWP4"/>
<dbReference type="Gene3D" id="3.90.650.10">
    <property type="entry name" value="PurM-like C-terminal domain"/>
    <property type="match status" value="1"/>
</dbReference>
<evidence type="ECO:0000256" key="9">
    <source>
        <dbReference type="HAMAP-Rule" id="MF_00625"/>
    </source>
</evidence>
<feature type="domain" description="PurM-like N-terminal" evidence="10">
    <location>
        <begin position="21"/>
        <end position="128"/>
    </location>
</feature>
<dbReference type="GO" id="GO:0005737">
    <property type="term" value="C:cytoplasm"/>
    <property type="evidence" value="ECO:0007669"/>
    <property type="project" value="TreeGrafter"/>
</dbReference>
<evidence type="ECO:0000256" key="4">
    <source>
        <dbReference type="ARBA" id="ARBA00022741"/>
    </source>
</evidence>
<keyword evidence="2 9" id="KW-0808">Transferase</keyword>
<accession>D6XWP4</accession>
<dbReference type="Proteomes" id="UP000000271">
    <property type="component" value="Chromosome"/>
</dbReference>
<dbReference type="InterPro" id="IPR004536">
    <property type="entry name" value="SPS/SelD"/>
</dbReference>
<dbReference type="InterPro" id="IPR016188">
    <property type="entry name" value="PurM-like_N"/>
</dbReference>
<evidence type="ECO:0000313" key="12">
    <source>
        <dbReference type="EMBL" id="ADH97886.1"/>
    </source>
</evidence>
<feature type="binding site" description="in other chain" evidence="9">
    <location>
        <begin position="19"/>
        <end position="21"/>
    </location>
    <ligand>
        <name>ATP</name>
        <dbReference type="ChEBI" id="CHEBI:30616"/>
        <note>ligand shared between dimeric partners</note>
    </ligand>
</feature>
<dbReference type="NCBIfam" id="NF002098">
    <property type="entry name" value="PRK00943.1"/>
    <property type="match status" value="1"/>
</dbReference>
<dbReference type="eggNOG" id="COG0709">
    <property type="taxonomic scope" value="Bacteria"/>
</dbReference>
<comment type="similarity">
    <text evidence="1 9">Belongs to the selenophosphate synthase 1 family. Class I subfamily.</text>
</comment>
<evidence type="ECO:0000313" key="13">
    <source>
        <dbReference type="Proteomes" id="UP000000271"/>
    </source>
</evidence>
<dbReference type="HOGENOM" id="CLU_032859_0_1_9"/>
<dbReference type="Pfam" id="PF02769">
    <property type="entry name" value="AIRS_C"/>
    <property type="match status" value="1"/>
</dbReference>
<dbReference type="GO" id="GO:0004756">
    <property type="term" value="F:selenide, water dikinase activity"/>
    <property type="evidence" value="ECO:0007669"/>
    <property type="project" value="UniProtKB-UniRule"/>
</dbReference>
<feature type="binding site" description="in other chain" evidence="9">
    <location>
        <position position="62"/>
    </location>
    <ligand>
        <name>ATP</name>
        <dbReference type="ChEBI" id="CHEBI:30616"/>
        <note>ligand shared between dimeric partners</note>
    </ligand>
</feature>
<feature type="binding site" evidence="9">
    <location>
        <position position="198"/>
    </location>
    <ligand>
        <name>Mg(2+)</name>
        <dbReference type="ChEBI" id="CHEBI:18420"/>
    </ligand>
</feature>
<reference evidence="12" key="1">
    <citation type="submission" date="2009-10" db="EMBL/GenBank/DDBJ databases">
        <title>Complete sequence of Bacillus selenitireducens MLS10.</title>
        <authorList>
            <consortium name="US DOE Joint Genome Institute"/>
            <person name="Lucas S."/>
            <person name="Copeland A."/>
            <person name="Lapidus A."/>
            <person name="Glavina del Rio T."/>
            <person name="Dalin E."/>
            <person name="Tice H."/>
            <person name="Bruce D."/>
            <person name="Goodwin L."/>
            <person name="Pitluck S."/>
            <person name="Sims D."/>
            <person name="Brettin T."/>
            <person name="Detter J.C."/>
            <person name="Han C."/>
            <person name="Larimer F."/>
            <person name="Land M."/>
            <person name="Hauser L."/>
            <person name="Kyrpides N."/>
            <person name="Ovchinnikova G."/>
            <person name="Stolz J."/>
        </authorList>
    </citation>
    <scope>NUCLEOTIDE SEQUENCE [LARGE SCALE GENOMIC DNA]</scope>
    <source>
        <strain evidence="12">MLS10</strain>
    </source>
</reference>
<feature type="binding site" evidence="9">
    <location>
        <begin position="110"/>
        <end position="112"/>
    </location>
    <ligand>
        <name>ATP</name>
        <dbReference type="ChEBI" id="CHEBI:30616"/>
        <note>ligand shared between dimeric partners</note>
    </ligand>
</feature>
<evidence type="ECO:0000259" key="11">
    <source>
        <dbReference type="Pfam" id="PF02769"/>
    </source>
</evidence>
<feature type="binding site" evidence="9">
    <location>
        <position position="62"/>
    </location>
    <ligand>
        <name>Mg(2+)</name>
        <dbReference type="ChEBI" id="CHEBI:18420"/>
    </ligand>
</feature>
<dbReference type="GO" id="GO:0016260">
    <property type="term" value="P:selenocysteine biosynthetic process"/>
    <property type="evidence" value="ECO:0007669"/>
    <property type="project" value="InterPro"/>
</dbReference>
<keyword evidence="4 9" id="KW-0547">Nucleotide-binding</keyword>
<dbReference type="KEGG" id="bse:Bsel_0346"/>
<evidence type="ECO:0000256" key="7">
    <source>
        <dbReference type="ARBA" id="ARBA00022842"/>
    </source>
</evidence>
<keyword evidence="7 9" id="KW-0460">Magnesium</keyword>
<keyword evidence="6 9" id="KW-0067">ATP-binding</keyword>
<feature type="binding site" description="in other chain" evidence="9">
    <location>
        <position position="39"/>
    </location>
    <ligand>
        <name>ATP</name>
        <dbReference type="ChEBI" id="CHEBI:30616"/>
        <note>ligand shared between dimeric partners</note>
    </ligand>
</feature>
<dbReference type="NCBIfam" id="TIGR00476">
    <property type="entry name" value="selD"/>
    <property type="match status" value="1"/>
</dbReference>
<dbReference type="EMBL" id="CP001791">
    <property type="protein sequence ID" value="ADH97886.1"/>
    <property type="molecule type" value="Genomic_DNA"/>
</dbReference>
<comment type="subunit">
    <text evidence="9">Homodimer.</text>
</comment>
<evidence type="ECO:0000256" key="8">
    <source>
        <dbReference type="ARBA" id="ARBA00023266"/>
    </source>
</evidence>
<dbReference type="STRING" id="439292.Bsel_0346"/>
<dbReference type="PIRSF" id="PIRSF036407">
    <property type="entry name" value="Selenphspht_syn"/>
    <property type="match status" value="1"/>
</dbReference>
<evidence type="ECO:0000256" key="5">
    <source>
        <dbReference type="ARBA" id="ARBA00022777"/>
    </source>
</evidence>
<dbReference type="EC" id="2.7.9.3" evidence="9"/>
<keyword evidence="3 9" id="KW-0479">Metal-binding</keyword>